<dbReference type="EMBL" id="JAHFYH010000054">
    <property type="protein sequence ID" value="KAH0217670.1"/>
    <property type="molecule type" value="Genomic_DNA"/>
</dbReference>
<gene>
    <name evidence="1" type="ORF">KCV03_g6925</name>
</gene>
<accession>A0A9P8GC38</accession>
<comment type="caution">
    <text evidence="1">The sequence shown here is derived from an EMBL/GenBank/DDBJ whole genome shotgun (WGS) entry which is preliminary data.</text>
</comment>
<evidence type="ECO:0000313" key="2">
    <source>
        <dbReference type="Proteomes" id="UP000767238"/>
    </source>
</evidence>
<evidence type="ECO:0000313" key="1">
    <source>
        <dbReference type="EMBL" id="KAH0217670.1"/>
    </source>
</evidence>
<reference evidence="1" key="1">
    <citation type="journal article" date="2021" name="J Fungi (Basel)">
        <title>Virulence traits and population genomics of the black yeast Aureobasidium melanogenum.</title>
        <authorList>
            <person name="Cernosa A."/>
            <person name="Sun X."/>
            <person name="Gostincar C."/>
            <person name="Fang C."/>
            <person name="Gunde-Cimerman N."/>
            <person name="Song Z."/>
        </authorList>
    </citation>
    <scope>NUCLEOTIDE SEQUENCE</scope>
    <source>
        <strain evidence="1">EXF-8016</strain>
    </source>
</reference>
<dbReference type="OrthoDB" id="3826635at2759"/>
<protein>
    <submittedName>
        <fullName evidence="1">Uncharacterized protein</fullName>
    </submittedName>
</protein>
<proteinExistence type="predicted"/>
<feature type="non-terminal residue" evidence="1">
    <location>
        <position position="210"/>
    </location>
</feature>
<dbReference type="Proteomes" id="UP000767238">
    <property type="component" value="Unassembled WGS sequence"/>
</dbReference>
<dbReference type="AlphaFoldDB" id="A0A9P8GC38"/>
<organism evidence="1 2">
    <name type="scientific">Aureobasidium melanogenum</name>
    <name type="common">Aureobasidium pullulans var. melanogenum</name>
    <dbReference type="NCBI Taxonomy" id="46634"/>
    <lineage>
        <taxon>Eukaryota</taxon>
        <taxon>Fungi</taxon>
        <taxon>Dikarya</taxon>
        <taxon>Ascomycota</taxon>
        <taxon>Pezizomycotina</taxon>
        <taxon>Dothideomycetes</taxon>
        <taxon>Dothideomycetidae</taxon>
        <taxon>Dothideales</taxon>
        <taxon>Saccotheciaceae</taxon>
        <taxon>Aureobasidium</taxon>
    </lineage>
</organism>
<name>A0A9P8GC38_AURME</name>
<reference evidence="1" key="2">
    <citation type="submission" date="2021-08" db="EMBL/GenBank/DDBJ databases">
        <authorList>
            <person name="Gostincar C."/>
            <person name="Sun X."/>
            <person name="Song Z."/>
            <person name="Gunde-Cimerman N."/>
        </authorList>
    </citation>
    <scope>NUCLEOTIDE SEQUENCE</scope>
    <source>
        <strain evidence="1">EXF-8016</strain>
    </source>
</reference>
<sequence>MKIIKHTPATSASAVIEYDTLPDDFEMPAFIKFVPVRFVSEDNGKPVNWCPQLRQCPRMQDTLAWMNAVQSDLDDFTSWDHCRSGELFTRVHSSLRFCQIARISPQTTFKSAIKPIEDYIKEDLLPAIHLLTKANKERIAQRKVEEEDQQEQHITKKRKQDNEKRIDDIVDGLHTLRKSVNEQVGETLPGIRRAFHDFEGEILNLMAMEI</sequence>